<dbReference type="EMBL" id="JARO02002331">
    <property type="protein sequence ID" value="KPP72929.1"/>
    <property type="molecule type" value="Genomic_DNA"/>
</dbReference>
<evidence type="ECO:0000256" key="8">
    <source>
        <dbReference type="SAM" id="MobiDB-lite"/>
    </source>
</evidence>
<dbReference type="InterPro" id="IPR013083">
    <property type="entry name" value="Znf_RING/FYVE/PHD"/>
</dbReference>
<name>A0A0N8K0S2_SCLFO</name>
<feature type="compositionally biased region" description="Low complexity" evidence="8">
    <location>
        <begin position="811"/>
        <end position="831"/>
    </location>
</feature>
<dbReference type="InterPro" id="IPR052098">
    <property type="entry name" value="Presynaptic_Scaffold_Bsn/Pclo"/>
</dbReference>
<feature type="region of interest" description="Disordered" evidence="8">
    <location>
        <begin position="26"/>
        <end position="171"/>
    </location>
</feature>
<feature type="domain" description="Zinc finger piccolo-type" evidence="9">
    <location>
        <begin position="834"/>
        <end position="878"/>
    </location>
</feature>
<dbReference type="Gene3D" id="3.30.40.10">
    <property type="entry name" value="Zinc/RING finger domain, C3HC4 (zinc finger)"/>
    <property type="match status" value="2"/>
</dbReference>
<feature type="compositionally biased region" description="Low complexity" evidence="8">
    <location>
        <begin position="541"/>
        <end position="577"/>
    </location>
</feature>
<dbReference type="GO" id="GO:0098982">
    <property type="term" value="C:GABA-ergic synapse"/>
    <property type="evidence" value="ECO:0007669"/>
    <property type="project" value="TreeGrafter"/>
</dbReference>
<proteinExistence type="predicted"/>
<reference evidence="10 11" key="1">
    <citation type="submission" date="2015-08" db="EMBL/GenBank/DDBJ databases">
        <title>The genome of the Asian arowana (Scleropages formosus).</title>
        <authorList>
            <person name="Tan M.H."/>
            <person name="Gan H.M."/>
            <person name="Croft L.J."/>
            <person name="Austin C.M."/>
        </authorList>
    </citation>
    <scope>NUCLEOTIDE SEQUENCE [LARGE SCALE GENOMIC DNA]</scope>
    <source>
        <strain evidence="10">Aro1</strain>
    </source>
</reference>
<dbReference type="PANTHER" id="PTHR14113">
    <property type="entry name" value="PICCOLO/BASSOON"/>
    <property type="match status" value="1"/>
</dbReference>
<dbReference type="InterPro" id="IPR011011">
    <property type="entry name" value="Znf_FYVE_PHD"/>
</dbReference>
<evidence type="ECO:0000313" key="11">
    <source>
        <dbReference type="Proteomes" id="UP000034805"/>
    </source>
</evidence>
<feature type="compositionally biased region" description="Basic and acidic residues" evidence="8">
    <location>
        <begin position="762"/>
        <end position="780"/>
    </location>
</feature>
<evidence type="ECO:0000256" key="3">
    <source>
        <dbReference type="ARBA" id="ARBA00022771"/>
    </source>
</evidence>
<organism evidence="10 11">
    <name type="scientific">Scleropages formosus</name>
    <name type="common">Asian bonytongue</name>
    <name type="synonym">Osteoglossum formosum</name>
    <dbReference type="NCBI Taxonomy" id="113540"/>
    <lineage>
        <taxon>Eukaryota</taxon>
        <taxon>Metazoa</taxon>
        <taxon>Chordata</taxon>
        <taxon>Craniata</taxon>
        <taxon>Vertebrata</taxon>
        <taxon>Euteleostomi</taxon>
        <taxon>Actinopterygii</taxon>
        <taxon>Neopterygii</taxon>
        <taxon>Teleostei</taxon>
        <taxon>Osteoglossocephala</taxon>
        <taxon>Osteoglossomorpha</taxon>
        <taxon>Osteoglossiformes</taxon>
        <taxon>Osteoglossidae</taxon>
        <taxon>Scleropages</taxon>
    </lineage>
</organism>
<dbReference type="GO" id="GO:0098978">
    <property type="term" value="C:glutamatergic synapse"/>
    <property type="evidence" value="ECO:0007669"/>
    <property type="project" value="TreeGrafter"/>
</dbReference>
<feature type="compositionally biased region" description="Low complexity" evidence="8">
    <location>
        <begin position="622"/>
        <end position="635"/>
    </location>
</feature>
<feature type="compositionally biased region" description="Pro residues" evidence="8">
    <location>
        <begin position="51"/>
        <end position="67"/>
    </location>
</feature>
<dbReference type="GO" id="GO:0035418">
    <property type="term" value="P:protein localization to synapse"/>
    <property type="evidence" value="ECO:0007669"/>
    <property type="project" value="TreeGrafter"/>
</dbReference>
<feature type="compositionally biased region" description="Low complexity" evidence="8">
    <location>
        <begin position="215"/>
        <end position="280"/>
    </location>
</feature>
<dbReference type="PANTHER" id="PTHR14113:SF6">
    <property type="entry name" value="PROTEIN PICCOLO"/>
    <property type="match status" value="1"/>
</dbReference>
<evidence type="ECO:0000256" key="4">
    <source>
        <dbReference type="ARBA" id="ARBA00022833"/>
    </source>
</evidence>
<dbReference type="GO" id="GO:0098882">
    <property type="term" value="F:structural constituent of presynaptic active zone"/>
    <property type="evidence" value="ECO:0007669"/>
    <property type="project" value="TreeGrafter"/>
</dbReference>
<dbReference type="GO" id="GO:0030424">
    <property type="term" value="C:axon"/>
    <property type="evidence" value="ECO:0007669"/>
    <property type="project" value="TreeGrafter"/>
</dbReference>
<evidence type="ECO:0000256" key="2">
    <source>
        <dbReference type="ARBA" id="ARBA00022737"/>
    </source>
</evidence>
<feature type="compositionally biased region" description="Basic and acidic residues" evidence="8">
    <location>
        <begin position="742"/>
        <end position="753"/>
    </location>
</feature>
<feature type="compositionally biased region" description="Low complexity" evidence="8">
    <location>
        <begin position="294"/>
        <end position="315"/>
    </location>
</feature>
<feature type="compositionally biased region" description="Low complexity" evidence="8">
    <location>
        <begin position="787"/>
        <end position="798"/>
    </location>
</feature>
<feature type="compositionally biased region" description="Basic and acidic residues" evidence="8">
    <location>
        <begin position="146"/>
        <end position="157"/>
    </location>
</feature>
<feature type="region of interest" description="Disordered" evidence="8">
    <location>
        <begin position="697"/>
        <end position="831"/>
    </location>
</feature>
<evidence type="ECO:0000256" key="6">
    <source>
        <dbReference type="ARBA" id="ARBA00023273"/>
    </source>
</evidence>
<evidence type="ECO:0000313" key="10">
    <source>
        <dbReference type="EMBL" id="KPP72929.1"/>
    </source>
</evidence>
<accession>A0A0N8K0S2</accession>
<evidence type="ECO:0000256" key="1">
    <source>
        <dbReference type="ARBA" id="ARBA00022723"/>
    </source>
</evidence>
<feature type="compositionally biased region" description="Low complexity" evidence="8">
    <location>
        <begin position="708"/>
        <end position="727"/>
    </location>
</feature>
<feature type="region of interest" description="Disordered" evidence="8">
    <location>
        <begin position="406"/>
        <end position="681"/>
    </location>
</feature>
<feature type="compositionally biased region" description="Polar residues" evidence="8">
    <location>
        <begin position="666"/>
        <end position="679"/>
    </location>
</feature>
<keyword evidence="4" id="KW-0862">Zinc</keyword>
<keyword evidence="1" id="KW-0479">Metal-binding</keyword>
<comment type="caution">
    <text evidence="10">The sequence shown here is derived from an EMBL/GenBank/DDBJ whole genome shotgun (WGS) entry which is preliminary data.</text>
</comment>
<dbReference type="InterPro" id="IPR008899">
    <property type="entry name" value="Znf_piccolo"/>
</dbReference>
<keyword evidence="5" id="KW-0770">Synapse</keyword>
<dbReference type="GO" id="GO:1904071">
    <property type="term" value="P:presynaptic active zone assembly"/>
    <property type="evidence" value="ECO:0007669"/>
    <property type="project" value="TreeGrafter"/>
</dbReference>
<feature type="domain" description="Zinc finger piccolo-type" evidence="9">
    <location>
        <begin position="347"/>
        <end position="403"/>
    </location>
</feature>
<evidence type="ECO:0000256" key="5">
    <source>
        <dbReference type="ARBA" id="ARBA00023018"/>
    </source>
</evidence>
<feature type="region of interest" description="Disordered" evidence="8">
    <location>
        <begin position="186"/>
        <end position="348"/>
    </location>
</feature>
<keyword evidence="6" id="KW-0966">Cell projection</keyword>
<keyword evidence="3" id="KW-0863">Zinc-finger</keyword>
<dbReference type="GO" id="GO:0048788">
    <property type="term" value="C:cytoskeleton of presynaptic active zone"/>
    <property type="evidence" value="ECO:0007669"/>
    <property type="project" value="TreeGrafter"/>
</dbReference>
<feature type="compositionally biased region" description="Low complexity" evidence="8">
    <location>
        <begin position="513"/>
        <end position="522"/>
    </location>
</feature>
<feature type="compositionally biased region" description="Basic and acidic residues" evidence="8">
    <location>
        <begin position="442"/>
        <end position="451"/>
    </location>
</feature>
<feature type="compositionally biased region" description="Pro residues" evidence="8">
    <location>
        <begin position="799"/>
        <end position="810"/>
    </location>
</feature>
<feature type="compositionally biased region" description="Low complexity" evidence="8">
    <location>
        <begin position="415"/>
        <end position="441"/>
    </location>
</feature>
<dbReference type="AlphaFoldDB" id="A0A0N8K0S2"/>
<sequence>MPDGQGGFIHIPGGMEADLSKLSAEERRQIAAVMSRAQPGEDAPAPRQYDPLPPPPSPPSPPPPPPVQEDGDAHTPFSLHTARRCTRSVTKSEVDAKHQPSQAGKPPTQGPSGISKSRTVDAFKTGSPGRQVPPGRSPSSISLLESRSRQEVQEEPRSTMFSSGFLSGANPLSAVSSAVNKFNLFGDDEDDEAKKQKQAQQQAAKSPGHQLGPSKTPQQQGPRPPQQQGTPKQGQGTPQKGPSNPGPQKSGSPGPQQQGPKPTEKPQQGAAKGGQQTQGPLKGGPQRQEPSGTQPQGPLKPGGPIQQGPPKGAQPEQQASGQVGPAKSGPSPQESVSEAGPAKQKPLCPLCKTTELNINTKDPANYSTCTECKSVVCSLCGFSPPDSTVKEWLCLNCQMQRALGGMEPPGPAMIKPQPKQTPTTPSPQKKQTPPAAQPSKAETAKPSEAKKPLLLVKQQSTADSGKSATPPATPPAAKKAPAKGPEEGKPGVQPMAQKPPLSQKPGEQPRPPGAKQAAAGPQNAETPTQKKPTGPAEEPSKPAQQPTQQKPPKQQPAAKPQQVLQPSAQQQAPVSPVKDPKTGPPMQDTGTLQTQAAKPGPGPSPSKATQLTKAPPTPQPPKQESGFFGLSFGGFTDAAKSQSSTPHPVESVSGKLFGFGGFTESPKPQATSPQPTESVSGKMFGFGSSIFSSASSLLSSAVQDEIPAQKPAEQAVPAAPVAPKEPASALPSTKAPAVMETKSVDTPKLEKNQPVRKASLTQEKKTAPLKEEKPQAELPKEAAASPKTSAPLTKASATPPTPSPVPPKTSVPPTSTSAPPSKVSTPPTKASSAACPLCKVDLNVGSKDPPNYNTCTECKNMVCNLCGFNPMPHLTEVRQPDKLIIAGKALALFSRLCRGLVFEPLFHGLQCA</sequence>
<dbReference type="SUPFAM" id="SSF57903">
    <property type="entry name" value="FYVE/PHD zinc finger"/>
    <property type="match status" value="2"/>
</dbReference>
<gene>
    <name evidence="10" type="ORF">Z043_108029</name>
</gene>
<evidence type="ECO:0000256" key="7">
    <source>
        <dbReference type="ARBA" id="ARBA00034101"/>
    </source>
</evidence>
<dbReference type="GO" id="GO:0008270">
    <property type="term" value="F:zinc ion binding"/>
    <property type="evidence" value="ECO:0007669"/>
    <property type="project" value="UniProtKB-KW"/>
</dbReference>
<protein>
    <submittedName>
        <fullName evidence="10">Protein piccolo-like</fullName>
    </submittedName>
</protein>
<dbReference type="Pfam" id="PF05715">
    <property type="entry name" value="zf-piccolo"/>
    <property type="match status" value="2"/>
</dbReference>
<feature type="compositionally biased region" description="Low complexity" evidence="8">
    <location>
        <begin position="464"/>
        <end position="483"/>
    </location>
</feature>
<dbReference type="Proteomes" id="UP000034805">
    <property type="component" value="Unassembled WGS sequence"/>
</dbReference>
<comment type="subcellular location">
    <subcellularLocation>
        <location evidence="7">Presynaptic active zone</location>
    </subcellularLocation>
</comment>
<keyword evidence="2" id="KW-0677">Repeat</keyword>
<evidence type="ECO:0000259" key="9">
    <source>
        <dbReference type="Pfam" id="PF05715"/>
    </source>
</evidence>